<keyword evidence="9" id="KW-1185">Reference proteome</keyword>
<comment type="similarity">
    <text evidence="1 5">Belongs to the pseudouridine synthase RluA family.</text>
</comment>
<dbReference type="Gene3D" id="3.10.290.10">
    <property type="entry name" value="RNA-binding S4 domain"/>
    <property type="match status" value="1"/>
</dbReference>
<dbReference type="SUPFAM" id="SSF55174">
    <property type="entry name" value="Alpha-L RNA-binding motif"/>
    <property type="match status" value="1"/>
</dbReference>
<comment type="catalytic activity">
    <reaction evidence="3">
        <text>uridine(1911/1915/1917) in 23S rRNA = pseudouridine(1911/1915/1917) in 23S rRNA</text>
        <dbReference type="Rhea" id="RHEA:42524"/>
        <dbReference type="Rhea" id="RHEA-COMP:10097"/>
        <dbReference type="Rhea" id="RHEA-COMP:10098"/>
        <dbReference type="ChEBI" id="CHEBI:65314"/>
        <dbReference type="ChEBI" id="CHEBI:65315"/>
        <dbReference type="EC" id="5.4.99.23"/>
    </reaction>
</comment>
<keyword evidence="2 5" id="KW-0413">Isomerase</keyword>
<evidence type="ECO:0000256" key="3">
    <source>
        <dbReference type="ARBA" id="ARBA00036882"/>
    </source>
</evidence>
<dbReference type="Proteomes" id="UP001557485">
    <property type="component" value="Unassembled WGS sequence"/>
</dbReference>
<dbReference type="InterPro" id="IPR002942">
    <property type="entry name" value="S4_RNA-bd"/>
</dbReference>
<evidence type="ECO:0000259" key="7">
    <source>
        <dbReference type="Pfam" id="PF01479"/>
    </source>
</evidence>
<dbReference type="PANTHER" id="PTHR21600">
    <property type="entry name" value="MITOCHONDRIAL RNA PSEUDOURIDINE SYNTHASE"/>
    <property type="match status" value="1"/>
</dbReference>
<reference evidence="8 9" key="1">
    <citation type="journal article" date="2011" name="Int. J. Syst. Evol. Microbiol.">
        <title>Zhongshania antarctica gen. nov., sp. nov. and Zhongshania guokunii sp. nov., gammaproteobacteria respectively isolated from coastal attached (fast) ice and surface seawater of the Antarctic.</title>
        <authorList>
            <person name="Li H.J."/>
            <person name="Zhang X.Y."/>
            <person name="Chen C.X."/>
            <person name="Zhang Y.J."/>
            <person name="Gao Z.M."/>
            <person name="Yu Y."/>
            <person name="Chen X.L."/>
            <person name="Chen B."/>
            <person name="Zhang Y.Z."/>
        </authorList>
    </citation>
    <scope>NUCLEOTIDE SEQUENCE [LARGE SCALE GENOMIC DNA]</scope>
    <source>
        <strain evidence="8 9">ZS6-22T</strain>
    </source>
</reference>
<dbReference type="Pfam" id="PF01479">
    <property type="entry name" value="S4"/>
    <property type="match status" value="1"/>
</dbReference>
<dbReference type="EC" id="5.4.99.-" evidence="5"/>
<dbReference type="CDD" id="cd00165">
    <property type="entry name" value="S4"/>
    <property type="match status" value="1"/>
</dbReference>
<evidence type="ECO:0000259" key="6">
    <source>
        <dbReference type="Pfam" id="PF00849"/>
    </source>
</evidence>
<proteinExistence type="inferred from homology"/>
<dbReference type="InterPro" id="IPR006224">
    <property type="entry name" value="PsdUridine_synth_RluA-like_CS"/>
</dbReference>
<evidence type="ECO:0000256" key="2">
    <source>
        <dbReference type="ARBA" id="ARBA00023235"/>
    </source>
</evidence>
<gene>
    <name evidence="8" type="primary">rluD</name>
    <name evidence="8" type="ORF">AB4876_15710</name>
</gene>
<dbReference type="NCBIfam" id="TIGR00005">
    <property type="entry name" value="rluA_subfam"/>
    <property type="match status" value="1"/>
</dbReference>
<dbReference type="GO" id="GO:0160140">
    <property type="term" value="F:23S rRNA pseudouridine(1911/1915/1917) synthase activity"/>
    <property type="evidence" value="ECO:0007669"/>
    <property type="project" value="UniProtKB-EC"/>
</dbReference>
<name>A0ABV3U8U6_9GAMM</name>
<dbReference type="Pfam" id="PF00849">
    <property type="entry name" value="PseudoU_synth_2"/>
    <property type="match status" value="1"/>
</dbReference>
<dbReference type="InterPro" id="IPR006145">
    <property type="entry name" value="PsdUridine_synth_RsuA/RluA"/>
</dbReference>
<dbReference type="NCBIfam" id="NF008385">
    <property type="entry name" value="PRK11180.1"/>
    <property type="match status" value="1"/>
</dbReference>
<evidence type="ECO:0000256" key="1">
    <source>
        <dbReference type="ARBA" id="ARBA00010876"/>
    </source>
</evidence>
<protein>
    <recommendedName>
        <fullName evidence="5">Pseudouridine synthase</fullName>
        <ecNumber evidence="5">5.4.99.-</ecNumber>
    </recommendedName>
</protein>
<evidence type="ECO:0000256" key="4">
    <source>
        <dbReference type="PROSITE-ProRule" id="PRU00182"/>
    </source>
</evidence>
<comment type="function">
    <text evidence="5">Responsible for synthesis of pseudouridine from uracil.</text>
</comment>
<dbReference type="EMBL" id="JBFRYA010000016">
    <property type="protein sequence ID" value="MEX1670366.1"/>
    <property type="molecule type" value="Genomic_DNA"/>
</dbReference>
<comment type="catalytic activity">
    <reaction evidence="5">
        <text>a uridine in RNA = a pseudouridine in RNA</text>
        <dbReference type="Rhea" id="RHEA:48348"/>
        <dbReference type="Rhea" id="RHEA-COMP:12068"/>
        <dbReference type="Rhea" id="RHEA-COMP:12069"/>
        <dbReference type="ChEBI" id="CHEBI:65314"/>
        <dbReference type="ChEBI" id="CHEBI:65315"/>
    </reaction>
</comment>
<dbReference type="PANTHER" id="PTHR21600:SF44">
    <property type="entry name" value="RIBOSOMAL LARGE SUBUNIT PSEUDOURIDINE SYNTHASE D"/>
    <property type="match status" value="1"/>
</dbReference>
<dbReference type="RefSeq" id="WP_368382700.1">
    <property type="nucleotide sequence ID" value="NZ_JBFRYA010000016.1"/>
</dbReference>
<dbReference type="PROSITE" id="PS50889">
    <property type="entry name" value="S4"/>
    <property type="match status" value="1"/>
</dbReference>
<organism evidence="8 9">
    <name type="scientific">Zhongshania guokunii</name>
    <dbReference type="NCBI Taxonomy" id="641783"/>
    <lineage>
        <taxon>Bacteria</taxon>
        <taxon>Pseudomonadati</taxon>
        <taxon>Pseudomonadota</taxon>
        <taxon>Gammaproteobacteria</taxon>
        <taxon>Cellvibrionales</taxon>
        <taxon>Spongiibacteraceae</taxon>
        <taxon>Zhongshania</taxon>
    </lineage>
</organism>
<dbReference type="InterPro" id="IPR050188">
    <property type="entry name" value="RluA_PseudoU_synthase"/>
</dbReference>
<dbReference type="InterPro" id="IPR036986">
    <property type="entry name" value="S4_RNA-bd_sf"/>
</dbReference>
<sequence length="318" mass="35864">MTEIIDRQEIVPAGFNGDRFDQVAAQLFPEYSRSRLQTWIKSGELTVNGEIQRTRDKVYEDDKLNLHAELQSEVRWEAEKIELDIVFEDEHVLVINKPAGLVVHPGAGNPDGTLLNALLNHFPDIATVPRAGIVHRLDRDTTGLMIAAKTLEAHTSLVAQLQAREVHREYDAVVFGTMTGGGTVEEPMGRHPRQRTKMAVSQIGGKEAITHYRVTRRYLNHTHIRCFLETGRTHQIRVHMAHIKYPLIGDPLYAGRPRLPKGASEVLITQLRGFGRQALHARRLELEHPISGDTMSWEVPLPEDMKALLAVLSTEDVR</sequence>
<evidence type="ECO:0000313" key="8">
    <source>
        <dbReference type="EMBL" id="MEX1670366.1"/>
    </source>
</evidence>
<dbReference type="PROSITE" id="PS01129">
    <property type="entry name" value="PSI_RLU"/>
    <property type="match status" value="1"/>
</dbReference>
<keyword evidence="4" id="KW-0694">RNA-binding</keyword>
<accession>A0ABV3U8U6</accession>
<feature type="domain" description="Pseudouridine synthase RsuA/RluA-like" evidence="6">
    <location>
        <begin position="91"/>
        <end position="242"/>
    </location>
</feature>
<dbReference type="CDD" id="cd02869">
    <property type="entry name" value="PseudoU_synth_RluA_like"/>
    <property type="match status" value="1"/>
</dbReference>
<feature type="domain" description="RNA-binding S4" evidence="7">
    <location>
        <begin position="19"/>
        <end position="58"/>
    </location>
</feature>
<dbReference type="InterPro" id="IPR020103">
    <property type="entry name" value="PsdUridine_synth_cat_dom_sf"/>
</dbReference>
<evidence type="ECO:0000313" key="9">
    <source>
        <dbReference type="Proteomes" id="UP001557485"/>
    </source>
</evidence>
<dbReference type="InterPro" id="IPR006225">
    <property type="entry name" value="PsdUridine_synth_RluC/D"/>
</dbReference>
<dbReference type="SUPFAM" id="SSF55120">
    <property type="entry name" value="Pseudouridine synthase"/>
    <property type="match status" value="1"/>
</dbReference>
<comment type="caution">
    <text evidence="8">The sequence shown here is derived from an EMBL/GenBank/DDBJ whole genome shotgun (WGS) entry which is preliminary data.</text>
</comment>
<evidence type="ECO:0000256" key="5">
    <source>
        <dbReference type="RuleBase" id="RU362028"/>
    </source>
</evidence>
<dbReference type="Gene3D" id="3.30.2350.10">
    <property type="entry name" value="Pseudouridine synthase"/>
    <property type="match status" value="1"/>
</dbReference>